<dbReference type="EMBL" id="JAVDYI010000001">
    <property type="protein sequence ID" value="MDR7356368.1"/>
    <property type="molecule type" value="Genomic_DNA"/>
</dbReference>
<protein>
    <recommendedName>
        <fullName evidence="3">DUF4352 domain-containing protein</fullName>
    </recommendedName>
</protein>
<evidence type="ECO:0000313" key="1">
    <source>
        <dbReference type="EMBL" id="MDR7356368.1"/>
    </source>
</evidence>
<reference evidence="1 2" key="1">
    <citation type="submission" date="2023-07" db="EMBL/GenBank/DDBJ databases">
        <title>Sequencing the genomes of 1000 actinobacteria strains.</title>
        <authorList>
            <person name="Klenk H.-P."/>
        </authorList>
    </citation>
    <scope>NUCLEOTIDE SEQUENCE [LARGE SCALE GENOMIC DNA]</scope>
    <source>
        <strain evidence="1 2">DSM 20167</strain>
    </source>
</reference>
<sequence length="144" mass="15187">MLAPQARHATPDFTIEVTNSEVVDHCDPRVGIDKLKPTRTAFLVLDITATLDANVSKNVGGDGGELYMPLVAETFSVAGSNGAPDRNVTSETAWGCFDDAVLLPPVVNPGQSVTGKLVLDVDALTGQVTYDPENNGGWSWPYGG</sequence>
<evidence type="ECO:0008006" key="3">
    <source>
        <dbReference type="Google" id="ProtNLM"/>
    </source>
</evidence>
<accession>A0ABU2BF47</accession>
<dbReference type="RefSeq" id="WP_310287100.1">
    <property type="nucleotide sequence ID" value="NZ_BAAAWO010000001.1"/>
</dbReference>
<gene>
    <name evidence="1" type="ORF">J2S64_000059</name>
</gene>
<proteinExistence type="predicted"/>
<dbReference type="Proteomes" id="UP001183817">
    <property type="component" value="Unassembled WGS sequence"/>
</dbReference>
<organism evidence="1 2">
    <name type="scientific">Paeniglutamicibacter sulfureus</name>
    <dbReference type="NCBI Taxonomy" id="43666"/>
    <lineage>
        <taxon>Bacteria</taxon>
        <taxon>Bacillati</taxon>
        <taxon>Actinomycetota</taxon>
        <taxon>Actinomycetes</taxon>
        <taxon>Micrococcales</taxon>
        <taxon>Micrococcaceae</taxon>
        <taxon>Paeniglutamicibacter</taxon>
    </lineage>
</organism>
<keyword evidence="2" id="KW-1185">Reference proteome</keyword>
<name>A0ABU2BF47_9MICC</name>
<comment type="caution">
    <text evidence="1">The sequence shown here is derived from an EMBL/GenBank/DDBJ whole genome shotgun (WGS) entry which is preliminary data.</text>
</comment>
<evidence type="ECO:0000313" key="2">
    <source>
        <dbReference type="Proteomes" id="UP001183817"/>
    </source>
</evidence>